<dbReference type="InterPro" id="IPR029483">
    <property type="entry name" value="GH97_C"/>
</dbReference>
<dbReference type="OrthoDB" id="1109141at2"/>
<keyword evidence="5" id="KW-0326">Glycosidase</keyword>
<dbReference type="PANTHER" id="PTHR35803:SF2">
    <property type="entry name" value="RETAINING ALPHA-GALACTOSIDASE"/>
    <property type="match status" value="1"/>
</dbReference>
<dbReference type="GO" id="GO:0016798">
    <property type="term" value="F:hydrolase activity, acting on glycosyl bonds"/>
    <property type="evidence" value="ECO:0007669"/>
    <property type="project" value="UniProtKB-KW"/>
</dbReference>
<keyword evidence="4" id="KW-0106">Calcium</keyword>
<evidence type="ECO:0000256" key="6">
    <source>
        <dbReference type="SAM" id="SignalP"/>
    </source>
</evidence>
<proteinExistence type="predicted"/>
<evidence type="ECO:0000256" key="3">
    <source>
        <dbReference type="ARBA" id="ARBA00022801"/>
    </source>
</evidence>
<keyword evidence="6" id="KW-0732">Signal</keyword>
<dbReference type="InterPro" id="IPR014718">
    <property type="entry name" value="GH-type_carb-bd"/>
</dbReference>
<dbReference type="GeneID" id="98673051"/>
<feature type="domain" description="Glycosyl-hydrolase 97 N-terminal" evidence="8">
    <location>
        <begin position="27"/>
        <end position="281"/>
    </location>
</feature>
<feature type="domain" description="Glycosyl-hydrolase 97 catalytic" evidence="7">
    <location>
        <begin position="300"/>
        <end position="452"/>
    </location>
</feature>
<keyword evidence="3" id="KW-0378">Hydrolase</keyword>
<dbReference type="EMBL" id="AP019736">
    <property type="protein sequence ID" value="BBL06435.1"/>
    <property type="molecule type" value="Genomic_DNA"/>
</dbReference>
<dbReference type="PANTHER" id="PTHR35803">
    <property type="entry name" value="GLUCAN 1,4-ALPHA-GLUCOSIDASE SUSB-RELATED"/>
    <property type="match status" value="1"/>
</dbReference>
<gene>
    <name evidence="10" type="ORF">A5CPEGH6_10730</name>
</gene>
<dbReference type="InterPro" id="IPR052720">
    <property type="entry name" value="Glycosyl_hydrolase_97"/>
</dbReference>
<dbReference type="GO" id="GO:0030246">
    <property type="term" value="F:carbohydrate binding"/>
    <property type="evidence" value="ECO:0007669"/>
    <property type="project" value="InterPro"/>
</dbReference>
<evidence type="ECO:0000259" key="9">
    <source>
        <dbReference type="Pfam" id="PF14509"/>
    </source>
</evidence>
<dbReference type="Proteomes" id="UP000319374">
    <property type="component" value="Chromosome"/>
</dbReference>
<dbReference type="InterPro" id="IPR029486">
    <property type="entry name" value="GH97_N"/>
</dbReference>
<dbReference type="Gene3D" id="3.20.20.70">
    <property type="entry name" value="Aldolase class I"/>
    <property type="match status" value="1"/>
</dbReference>
<dbReference type="Pfam" id="PF14509">
    <property type="entry name" value="GH97_C"/>
    <property type="match status" value="1"/>
</dbReference>
<dbReference type="InterPro" id="IPR019563">
    <property type="entry name" value="GH97_catalytic"/>
</dbReference>
<feature type="chain" id="PRO_5021342237" evidence="6">
    <location>
        <begin position="19"/>
        <end position="657"/>
    </location>
</feature>
<comment type="cofactor">
    <cofactor evidence="1">
        <name>Ca(2+)</name>
        <dbReference type="ChEBI" id="CHEBI:29108"/>
    </cofactor>
</comment>
<dbReference type="AlphaFoldDB" id="A0A4Y1X077"/>
<dbReference type="RefSeq" id="WP_141428257.1">
    <property type="nucleotide sequence ID" value="NZ_AP019736.1"/>
</dbReference>
<feature type="domain" description="Glycosyl-hydrolase 97 C-terminal oligomerisation" evidence="9">
    <location>
        <begin position="550"/>
        <end position="645"/>
    </location>
</feature>
<keyword evidence="11" id="KW-1185">Reference proteome</keyword>
<reference evidence="11" key="1">
    <citation type="submission" date="2019-06" db="EMBL/GenBank/DDBJ databases">
        <title>Alistipes onderdonkii subsp. vulgaris subsp. nov., Alistipes dispar sp. nov. and Alistipes communis sp. nov., isolated from human faeces, and creation of Alistipes onderdonkii subsp. onderdonkii subsp. nov.</title>
        <authorList>
            <person name="Sakamoto M."/>
            <person name="Ikeyama N."/>
            <person name="Ogata Y."/>
            <person name="Suda W."/>
            <person name="Iino T."/>
            <person name="Hattori M."/>
            <person name="Ohkuma M."/>
        </authorList>
    </citation>
    <scope>NUCLEOTIDE SEQUENCE [LARGE SCALE GENOMIC DNA]</scope>
    <source>
        <strain evidence="11">5CPEGH6</strain>
    </source>
</reference>
<evidence type="ECO:0000259" key="7">
    <source>
        <dbReference type="Pfam" id="PF10566"/>
    </source>
</evidence>
<evidence type="ECO:0000256" key="5">
    <source>
        <dbReference type="ARBA" id="ARBA00023295"/>
    </source>
</evidence>
<accession>A0A4Y1X077</accession>
<dbReference type="Gene3D" id="2.60.40.1180">
    <property type="entry name" value="Golgi alpha-mannosidase II"/>
    <property type="match status" value="1"/>
</dbReference>
<dbReference type="InterPro" id="IPR013785">
    <property type="entry name" value="Aldolase_TIM"/>
</dbReference>
<dbReference type="SUPFAM" id="SSF51445">
    <property type="entry name" value="(Trans)glycosidases"/>
    <property type="match status" value="1"/>
</dbReference>
<dbReference type="Pfam" id="PF10566">
    <property type="entry name" value="Glyco_hydro_97"/>
    <property type="match status" value="1"/>
</dbReference>
<protein>
    <submittedName>
        <fullName evidence="10">Retaining alpha-galactosidase</fullName>
    </submittedName>
</protein>
<evidence type="ECO:0000313" key="11">
    <source>
        <dbReference type="Proteomes" id="UP000319374"/>
    </source>
</evidence>
<sequence>MKSLLTCLLLLASLCPVAAKEHRVASVASPDAKNIVNILYDGQTLHYEVFRNEERILAPSPLTMTVDGRIWGSDARPNEISCGGADRTERFVVARKYPSVRDSYREVSLHYSGYRVEVRAYNDGVAYRFVGTTGREGCVEREGVAYAFDADCPSYTLLTGNLQNWFEENYSERMLSELPSDSISITPVLVRVGRYGVLLAEANLYDYPGLYLRPTGRGFEGVQAAYPRKEEFFDGTNKIYATEREPYLVKCGLDRAFPWRVTGIFDDDASILGSELIYLLSDKTRNDYSWVRPGKVLWDWWNHNNIYGVDFKAGINTTTYLYMVDFAAEHGIEYLLIDEGWSERDDLLTLNPEVDMPAVCRHAAEKGVGIMLWAKWINVDRQLDEAFEMMRSWGVKGVKIDFMDRNDAKMVNFYERVARKAEECRMLVDFHGSYPNEGMRAKYPLLMTREGVVGLEYNKWSDRATPRHDLIIPFLRMWVGPMDYTPGAMLNAQRESFRVNAVEPMSQGTRVHQLAMYVVYESPLQMLSDSPTKYLENPECFDFLKQVPTVWDETRPLFGEIGRNIGVARRSGDRWFVGIMSGDTLQNVTFDLSFLGNGNYVMTAFCDGVNAEVNGRDYKCFGQEVTAADRIPVALATGGGFAAVIRPKMDSGEHSDR</sequence>
<dbReference type="Gene3D" id="2.70.98.10">
    <property type="match status" value="1"/>
</dbReference>
<evidence type="ECO:0000259" key="8">
    <source>
        <dbReference type="Pfam" id="PF14508"/>
    </source>
</evidence>
<feature type="signal peptide" evidence="6">
    <location>
        <begin position="1"/>
        <end position="18"/>
    </location>
</feature>
<evidence type="ECO:0000256" key="4">
    <source>
        <dbReference type="ARBA" id="ARBA00022837"/>
    </source>
</evidence>
<dbReference type="Pfam" id="PF14508">
    <property type="entry name" value="GH97_N"/>
    <property type="match status" value="1"/>
</dbReference>
<dbReference type="InterPro" id="IPR013780">
    <property type="entry name" value="Glyco_hydro_b"/>
</dbReference>
<comment type="subunit">
    <text evidence="2">Monomer.</text>
</comment>
<evidence type="ECO:0000313" key="10">
    <source>
        <dbReference type="EMBL" id="BBL06435.1"/>
    </source>
</evidence>
<organism evidence="10 11">
    <name type="scientific">Alistipes dispar</name>
    <dbReference type="NCBI Taxonomy" id="2585119"/>
    <lineage>
        <taxon>Bacteria</taxon>
        <taxon>Pseudomonadati</taxon>
        <taxon>Bacteroidota</taxon>
        <taxon>Bacteroidia</taxon>
        <taxon>Bacteroidales</taxon>
        <taxon>Rikenellaceae</taxon>
        <taxon>Alistipes</taxon>
    </lineage>
</organism>
<evidence type="ECO:0000256" key="1">
    <source>
        <dbReference type="ARBA" id="ARBA00001913"/>
    </source>
</evidence>
<dbReference type="InterPro" id="IPR017853">
    <property type="entry name" value="GH"/>
</dbReference>
<name>A0A4Y1X077_9BACT</name>
<evidence type="ECO:0000256" key="2">
    <source>
        <dbReference type="ARBA" id="ARBA00011245"/>
    </source>
</evidence>
<dbReference type="KEGG" id="ada:A5CPEGH6_10730"/>